<evidence type="ECO:0000259" key="1">
    <source>
        <dbReference type="Pfam" id="PF13966"/>
    </source>
</evidence>
<proteinExistence type="predicted"/>
<dbReference type="Pfam" id="PF13966">
    <property type="entry name" value="zf-RVT"/>
    <property type="match status" value="1"/>
</dbReference>
<name>A0A0V0HGV8_SOLCH</name>
<evidence type="ECO:0000313" key="2">
    <source>
        <dbReference type="EMBL" id="JAP19631.1"/>
    </source>
</evidence>
<feature type="domain" description="Reverse transcriptase zinc-binding" evidence="1">
    <location>
        <begin position="8"/>
        <end position="76"/>
    </location>
</feature>
<reference evidence="2" key="1">
    <citation type="submission" date="2015-12" db="EMBL/GenBank/DDBJ databases">
        <title>Gene expression during late stages of embryo sac development: a critical building block for successful pollen-pistil interactions.</title>
        <authorList>
            <person name="Liu Y."/>
            <person name="Joly V."/>
            <person name="Sabar M."/>
            <person name="Matton D.P."/>
        </authorList>
    </citation>
    <scope>NUCLEOTIDE SEQUENCE</scope>
</reference>
<dbReference type="AlphaFoldDB" id="A0A0V0HGV8"/>
<organism evidence="2">
    <name type="scientific">Solanum chacoense</name>
    <name type="common">Chaco potato</name>
    <dbReference type="NCBI Taxonomy" id="4108"/>
    <lineage>
        <taxon>Eukaryota</taxon>
        <taxon>Viridiplantae</taxon>
        <taxon>Streptophyta</taxon>
        <taxon>Embryophyta</taxon>
        <taxon>Tracheophyta</taxon>
        <taxon>Spermatophyta</taxon>
        <taxon>Magnoliopsida</taxon>
        <taxon>eudicotyledons</taxon>
        <taxon>Gunneridae</taxon>
        <taxon>Pentapetalae</taxon>
        <taxon>asterids</taxon>
        <taxon>lamiids</taxon>
        <taxon>Solanales</taxon>
        <taxon>Solanaceae</taxon>
        <taxon>Solanoideae</taxon>
        <taxon>Solaneae</taxon>
        <taxon>Solanum</taxon>
    </lineage>
</organism>
<sequence length="96" mass="11353">MPRCLTRDETIIPHDAIWIPRALRKVFFCMVGNQRSGLAAENMRKWRIRYVSWCFMCKNSREDMDHLLLHCQVASRFIVSDSEIVWTTVDYVGDDT</sequence>
<dbReference type="EMBL" id="GEDG01019811">
    <property type="protein sequence ID" value="JAP19631.1"/>
    <property type="molecule type" value="Transcribed_RNA"/>
</dbReference>
<protein>
    <submittedName>
        <fullName evidence="2">Putative ovule protein</fullName>
    </submittedName>
</protein>
<accession>A0A0V0HGV8</accession>
<dbReference type="InterPro" id="IPR026960">
    <property type="entry name" value="RVT-Znf"/>
</dbReference>